<reference evidence="6" key="1">
    <citation type="submission" date="2020-05" db="EMBL/GenBank/DDBJ databases">
        <authorList>
            <person name="Chiriac C."/>
            <person name="Salcher M."/>
            <person name="Ghai R."/>
            <person name="Kavagutti S V."/>
        </authorList>
    </citation>
    <scope>NUCLEOTIDE SEQUENCE</scope>
</reference>
<dbReference type="Gene3D" id="3.40.630.30">
    <property type="match status" value="1"/>
</dbReference>
<organism evidence="6">
    <name type="scientific">freshwater metagenome</name>
    <dbReference type="NCBI Taxonomy" id="449393"/>
    <lineage>
        <taxon>unclassified sequences</taxon>
        <taxon>metagenomes</taxon>
        <taxon>ecological metagenomes</taxon>
    </lineage>
</organism>
<dbReference type="AlphaFoldDB" id="A0A6J7PCH3"/>
<evidence type="ECO:0000313" key="4">
    <source>
        <dbReference type="EMBL" id="CAB4865854.1"/>
    </source>
</evidence>
<keyword evidence="1" id="KW-0472">Membrane</keyword>
<dbReference type="EMBL" id="CAFBPF010000014">
    <property type="protein sequence ID" value="CAB5002778.1"/>
    <property type="molecule type" value="Genomic_DNA"/>
</dbReference>
<keyword evidence="1" id="KW-0812">Transmembrane</keyword>
<gene>
    <name evidence="3" type="ORF">UFOPK2996_00207</name>
    <name evidence="4" type="ORF">UFOPK3317_00648</name>
    <name evidence="5" type="ORF">UFOPK3974_00739</name>
    <name evidence="6" type="ORF">UFOPK4071_00233</name>
</gene>
<evidence type="ECO:0000313" key="6">
    <source>
        <dbReference type="EMBL" id="CAB5002778.1"/>
    </source>
</evidence>
<dbReference type="PANTHER" id="PTHR43441:SF10">
    <property type="entry name" value="ACETYLTRANSFERASE"/>
    <property type="match status" value="1"/>
</dbReference>
<keyword evidence="1" id="KW-1133">Transmembrane helix</keyword>
<evidence type="ECO:0000256" key="1">
    <source>
        <dbReference type="SAM" id="Phobius"/>
    </source>
</evidence>
<dbReference type="PROSITE" id="PS51186">
    <property type="entry name" value="GNAT"/>
    <property type="match status" value="1"/>
</dbReference>
<evidence type="ECO:0000259" key="2">
    <source>
        <dbReference type="PROSITE" id="PS51186"/>
    </source>
</evidence>
<dbReference type="InterPro" id="IPR016181">
    <property type="entry name" value="Acyl_CoA_acyltransferase"/>
</dbReference>
<dbReference type="EMBL" id="CAFAAH010000012">
    <property type="protein sequence ID" value="CAB4787928.1"/>
    <property type="molecule type" value="Genomic_DNA"/>
</dbReference>
<proteinExistence type="predicted"/>
<accession>A0A6J7PCH3</accession>
<dbReference type="GO" id="GO:0008999">
    <property type="term" value="F:protein-N-terminal-alanine acetyltransferase activity"/>
    <property type="evidence" value="ECO:0007669"/>
    <property type="project" value="TreeGrafter"/>
</dbReference>
<dbReference type="EMBL" id="CAFBLK010000091">
    <property type="protein sequence ID" value="CAB4865854.1"/>
    <property type="molecule type" value="Genomic_DNA"/>
</dbReference>
<sequence>MGFLPQAITWGLLGGYLGVTWGFLTSFAWFFMGEKYRCRPRCGATMMWRMHRVTELTDGAIALRPVTTAHVDDLTDAIRSSRAELSLWMPWCQSNTGHAEMAEFVRGARRAHQVGSEHHFAIHDATGGDFLGMCGITRVQERVRSAELGYWLRSDATGVGRATKSVRLLASWAFEELSLERIAIIAAVANVASQAVAIRSGATREGVTRNGCVIGDGSLSDAITFSLIRSDLNSGSAQIEPPKQAEPI</sequence>
<feature type="transmembrane region" description="Helical" evidence="1">
    <location>
        <begin position="12"/>
        <end position="31"/>
    </location>
</feature>
<evidence type="ECO:0000313" key="3">
    <source>
        <dbReference type="EMBL" id="CAB4787928.1"/>
    </source>
</evidence>
<name>A0A6J7PCH3_9ZZZZ</name>
<dbReference type="Pfam" id="PF13302">
    <property type="entry name" value="Acetyltransf_3"/>
    <property type="match status" value="1"/>
</dbReference>
<dbReference type="SUPFAM" id="SSF55729">
    <property type="entry name" value="Acyl-CoA N-acyltransferases (Nat)"/>
    <property type="match status" value="1"/>
</dbReference>
<evidence type="ECO:0000313" key="5">
    <source>
        <dbReference type="EMBL" id="CAB4987310.1"/>
    </source>
</evidence>
<feature type="domain" description="N-acetyltransferase" evidence="2">
    <location>
        <begin position="61"/>
        <end position="226"/>
    </location>
</feature>
<dbReference type="GO" id="GO:0005737">
    <property type="term" value="C:cytoplasm"/>
    <property type="evidence" value="ECO:0007669"/>
    <property type="project" value="TreeGrafter"/>
</dbReference>
<protein>
    <submittedName>
        <fullName evidence="6">Unannotated protein</fullName>
    </submittedName>
</protein>
<dbReference type="InterPro" id="IPR051908">
    <property type="entry name" value="Ribosomal_N-acetyltransferase"/>
</dbReference>
<dbReference type="InterPro" id="IPR000182">
    <property type="entry name" value="GNAT_dom"/>
</dbReference>
<dbReference type="EMBL" id="CAFBOR010000089">
    <property type="protein sequence ID" value="CAB4987310.1"/>
    <property type="molecule type" value="Genomic_DNA"/>
</dbReference>
<dbReference type="GO" id="GO:1990189">
    <property type="term" value="F:protein N-terminal-serine acetyltransferase activity"/>
    <property type="evidence" value="ECO:0007669"/>
    <property type="project" value="TreeGrafter"/>
</dbReference>
<dbReference type="PANTHER" id="PTHR43441">
    <property type="entry name" value="RIBOSOMAL-PROTEIN-SERINE ACETYLTRANSFERASE"/>
    <property type="match status" value="1"/>
</dbReference>